<dbReference type="GO" id="GO:0007010">
    <property type="term" value="P:cytoskeleton organization"/>
    <property type="evidence" value="ECO:0007669"/>
    <property type="project" value="UniProtKB-ARBA"/>
</dbReference>
<evidence type="ECO:0000256" key="10">
    <source>
        <dbReference type="PROSITE-ProRule" id="PRU00283"/>
    </source>
</evidence>
<dbReference type="GO" id="GO:0008017">
    <property type="term" value="F:microtubule binding"/>
    <property type="evidence" value="ECO:0007669"/>
    <property type="project" value="InterPro"/>
</dbReference>
<dbReference type="GO" id="GO:0007018">
    <property type="term" value="P:microtubule-based movement"/>
    <property type="evidence" value="ECO:0007669"/>
    <property type="project" value="InterPro"/>
</dbReference>
<dbReference type="PANTHER" id="PTHR47968:SF36">
    <property type="entry name" value="KINESIN HEAVY CHAIN ISOFORM X1"/>
    <property type="match status" value="1"/>
</dbReference>
<evidence type="ECO:0000256" key="2">
    <source>
        <dbReference type="ARBA" id="ARBA00022490"/>
    </source>
</evidence>
<dbReference type="EMBL" id="CAXLJL010000456">
    <property type="protein sequence ID" value="CAL5137904.1"/>
    <property type="molecule type" value="Genomic_DNA"/>
</dbReference>
<dbReference type="PRINTS" id="PR00380">
    <property type="entry name" value="KINESINHEAVY"/>
</dbReference>
<evidence type="ECO:0000256" key="5">
    <source>
        <dbReference type="ARBA" id="ARBA00022840"/>
    </source>
</evidence>
<dbReference type="InterPro" id="IPR027640">
    <property type="entry name" value="Kinesin-like_fam"/>
</dbReference>
<protein>
    <recommendedName>
        <fullName evidence="11">Kinesin-like protein</fullName>
    </recommendedName>
</protein>
<dbReference type="InterPro" id="IPR019821">
    <property type="entry name" value="Kinesin_motor_CS"/>
</dbReference>
<dbReference type="InterPro" id="IPR036961">
    <property type="entry name" value="Kinesin_motor_dom_sf"/>
</dbReference>
<keyword evidence="2" id="KW-0963">Cytoplasm</keyword>
<dbReference type="GO" id="GO:0003777">
    <property type="term" value="F:microtubule motor activity"/>
    <property type="evidence" value="ECO:0007669"/>
    <property type="project" value="InterPro"/>
</dbReference>
<keyword evidence="3 11" id="KW-0493">Microtubule</keyword>
<dbReference type="AlphaFoldDB" id="A0AAV2TLQ8"/>
<dbReference type="Proteomes" id="UP001497525">
    <property type="component" value="Unassembled WGS sequence"/>
</dbReference>
<dbReference type="PROSITE" id="PS00411">
    <property type="entry name" value="KINESIN_MOTOR_1"/>
    <property type="match status" value="1"/>
</dbReference>
<comment type="caution">
    <text evidence="15">The sequence shown here is derived from an EMBL/GenBank/DDBJ whole genome shotgun (WGS) entry which is preliminary data.</text>
</comment>
<evidence type="ECO:0000259" key="14">
    <source>
        <dbReference type="PROSITE" id="PS50067"/>
    </source>
</evidence>
<evidence type="ECO:0000256" key="8">
    <source>
        <dbReference type="ARBA" id="ARBA00023212"/>
    </source>
</evidence>
<feature type="coiled-coil region" evidence="12">
    <location>
        <begin position="662"/>
        <end position="714"/>
    </location>
</feature>
<evidence type="ECO:0000256" key="11">
    <source>
        <dbReference type="RuleBase" id="RU000394"/>
    </source>
</evidence>
<dbReference type="GO" id="GO:0005524">
    <property type="term" value="F:ATP binding"/>
    <property type="evidence" value="ECO:0007669"/>
    <property type="project" value="UniProtKB-UniRule"/>
</dbReference>
<evidence type="ECO:0000256" key="13">
    <source>
        <dbReference type="SAM" id="MobiDB-lite"/>
    </source>
</evidence>
<dbReference type="SUPFAM" id="SSF52540">
    <property type="entry name" value="P-loop containing nucleoside triphosphate hydrolases"/>
    <property type="match status" value="1"/>
</dbReference>
<dbReference type="PANTHER" id="PTHR47968">
    <property type="entry name" value="CENTROMERE PROTEIN E"/>
    <property type="match status" value="1"/>
</dbReference>
<dbReference type="InterPro" id="IPR059182">
    <property type="entry name" value="Khc_C"/>
</dbReference>
<feature type="binding site" evidence="10">
    <location>
        <begin position="91"/>
        <end position="98"/>
    </location>
    <ligand>
        <name>ATP</name>
        <dbReference type="ChEBI" id="CHEBI:30616"/>
    </ligand>
</feature>
<dbReference type="InterPro" id="IPR001752">
    <property type="entry name" value="Kinesin_motor_dom"/>
</dbReference>
<evidence type="ECO:0000256" key="7">
    <source>
        <dbReference type="ARBA" id="ARBA00023175"/>
    </source>
</evidence>
<keyword evidence="5 10" id="KW-0067">ATP-binding</keyword>
<organism evidence="15 16">
    <name type="scientific">Calicophoron daubneyi</name>
    <name type="common">Rumen fluke</name>
    <name type="synonym">Paramphistomum daubneyi</name>
    <dbReference type="NCBI Taxonomy" id="300641"/>
    <lineage>
        <taxon>Eukaryota</taxon>
        <taxon>Metazoa</taxon>
        <taxon>Spiralia</taxon>
        <taxon>Lophotrochozoa</taxon>
        <taxon>Platyhelminthes</taxon>
        <taxon>Trematoda</taxon>
        <taxon>Digenea</taxon>
        <taxon>Plagiorchiida</taxon>
        <taxon>Pronocephalata</taxon>
        <taxon>Paramphistomoidea</taxon>
        <taxon>Paramphistomidae</taxon>
        <taxon>Calicophoron</taxon>
    </lineage>
</organism>
<dbReference type="CDD" id="cd23649">
    <property type="entry name" value="Khc_CBD_cc"/>
    <property type="match status" value="1"/>
</dbReference>
<evidence type="ECO:0000256" key="6">
    <source>
        <dbReference type="ARBA" id="ARBA00023054"/>
    </source>
</evidence>
<keyword evidence="7 10" id="KW-0505">Motor protein</keyword>
<comment type="similarity">
    <text evidence="9">Belongs to the TRAFAC class myosin-kinesin ATPase superfamily. Kinesin family. KIN-5/BimC subfamily.</text>
</comment>
<sequence>MSAPISRTSVLKEAITVVCRIRPLNQTERMKGSTVCVTFPAPNTVAIGGKTYSFDVVLQPNATQTEVYEKSAKSIVTSVLNGYNGTIFAYGQTSSGKTYTMEGRIKDAEYKGVIPRIIEDIFYHIEKMDENLEFLIKVSYFELYMEKIRDLLDITKTNLPIHETKDHVAYVKGVTERFVSCADDVLDVLDEGKMNRHVSVTNMNEHSSRSHSIFRICIQQNNRENGKQLMGSLYLVDLAGSEKVSKSGAEGSTLDEAKNINKSLSTLGNVINSLVEGSTHIPYRDSKLTRILQQSLGGNSKTTIIIAASPAASSDSETKSTLVFGVRAKAIKNQVMPNAQLTADEWRRLYERETDRTKLMSSALMSLDTEVKRWREGERISPDCWYSEDNYTKLLKDIAMESAEIPGMAVSVDSPCFSGVGSVSERPLGRSPTPTTRTRSKSRVQNAELTDEERFIELFRLLDEKDDEINKQCQTISKLESQLVQTKEDYSKVQKENDRLQSLMEKAQRDADINKSEVKDVLQALEELAVTYDEKSTEAKKVAKELEEANAELSKLKEQMEFHQGEANDLKESASSMRGKLRDLIYSLNVELAESGKHSSKVFLHTKPNKDASVEEQVAVLKLYVLQLKSEFDTLQNPQAPKVDRRKSTGTPLQAQLMTDDFSELRREFERKTRELTALLEESERLNEEQRKRSAELETELSSLNVDYLRLKANRQLAADLEHVEDIDEKLLNRIRETVEQNSLHIQDQLSRARGDTERAIEEADKLREENVILKLQLERFVNEVDVLHSQQDGADSTKTSSTNAAREQAKSEIKAMEDTVMHELQILHSLRRAFIADLKNRIKKNTTKETSVLDDEPVETQTLGTALQREKINFLKTSLDNLTKVHKQLVRDNAELRCDIPKLEKRVKASMERIKDLESALRDSKEQSIRDKRRYYHEMERIKEVNWTRGCARTHTNIAKPIRPGQFKE</sequence>
<gene>
    <name evidence="15" type="ORF">CDAUBV1_LOCUS12382</name>
</gene>
<comment type="subcellular location">
    <subcellularLocation>
        <location evidence="1">Cytoplasm</location>
        <location evidence="1">Cytoskeleton</location>
    </subcellularLocation>
</comment>
<feature type="compositionally biased region" description="Polar residues" evidence="13">
    <location>
        <begin position="791"/>
        <end position="806"/>
    </location>
</feature>
<evidence type="ECO:0000313" key="16">
    <source>
        <dbReference type="Proteomes" id="UP001497525"/>
    </source>
</evidence>
<evidence type="ECO:0000256" key="4">
    <source>
        <dbReference type="ARBA" id="ARBA00022741"/>
    </source>
</evidence>
<proteinExistence type="inferred from homology"/>
<dbReference type="FunFam" id="3.40.850.10:FF:000019">
    <property type="entry name" value="Kinesin-like protein KIN-5D"/>
    <property type="match status" value="1"/>
</dbReference>
<dbReference type="GO" id="GO:0005874">
    <property type="term" value="C:microtubule"/>
    <property type="evidence" value="ECO:0007669"/>
    <property type="project" value="UniProtKB-KW"/>
</dbReference>
<feature type="coiled-coil region" evidence="12">
    <location>
        <begin position="750"/>
        <end position="784"/>
    </location>
</feature>
<feature type="region of interest" description="Disordered" evidence="13">
    <location>
        <begin position="421"/>
        <end position="443"/>
    </location>
</feature>
<evidence type="ECO:0000313" key="15">
    <source>
        <dbReference type="EMBL" id="CAL5137904.1"/>
    </source>
</evidence>
<keyword evidence="4 10" id="KW-0547">Nucleotide-binding</keyword>
<dbReference type="Gene3D" id="3.40.850.10">
    <property type="entry name" value="Kinesin motor domain"/>
    <property type="match status" value="1"/>
</dbReference>
<dbReference type="CDD" id="cd01369">
    <property type="entry name" value="KISc_KHC_KIF5"/>
    <property type="match status" value="1"/>
</dbReference>
<feature type="coiled-coil region" evidence="12">
    <location>
        <begin position="880"/>
        <end position="928"/>
    </location>
</feature>
<feature type="region of interest" description="Disordered" evidence="13">
    <location>
        <begin position="791"/>
        <end position="812"/>
    </location>
</feature>
<feature type="domain" description="Kinesin motor" evidence="14">
    <location>
        <begin position="14"/>
        <end position="331"/>
    </location>
</feature>
<accession>A0AAV2TLQ8</accession>
<reference evidence="15" key="1">
    <citation type="submission" date="2024-06" db="EMBL/GenBank/DDBJ databases">
        <authorList>
            <person name="Liu X."/>
            <person name="Lenzi L."/>
            <person name="Haldenby T S."/>
            <person name="Uol C."/>
        </authorList>
    </citation>
    <scope>NUCLEOTIDE SEQUENCE</scope>
</reference>
<keyword evidence="6 12" id="KW-0175">Coiled coil</keyword>
<dbReference type="Pfam" id="PF00225">
    <property type="entry name" value="Kinesin"/>
    <property type="match status" value="1"/>
</dbReference>
<evidence type="ECO:0000256" key="3">
    <source>
        <dbReference type="ARBA" id="ARBA00022701"/>
    </source>
</evidence>
<name>A0AAV2TLQ8_CALDB</name>
<evidence type="ECO:0000256" key="1">
    <source>
        <dbReference type="ARBA" id="ARBA00004245"/>
    </source>
</evidence>
<feature type="coiled-coil region" evidence="12">
    <location>
        <begin position="462"/>
        <end position="573"/>
    </location>
</feature>
<dbReference type="InterPro" id="IPR027417">
    <property type="entry name" value="P-loop_NTPase"/>
</dbReference>
<keyword evidence="8" id="KW-0206">Cytoskeleton</keyword>
<evidence type="ECO:0000256" key="9">
    <source>
        <dbReference type="ARBA" id="ARBA00034704"/>
    </source>
</evidence>
<evidence type="ECO:0000256" key="12">
    <source>
        <dbReference type="SAM" id="Coils"/>
    </source>
</evidence>
<dbReference type="PROSITE" id="PS50067">
    <property type="entry name" value="KINESIN_MOTOR_2"/>
    <property type="match status" value="1"/>
</dbReference>
<dbReference type="SMART" id="SM00129">
    <property type="entry name" value="KISc"/>
    <property type="match status" value="1"/>
</dbReference>